<evidence type="ECO:0000256" key="1">
    <source>
        <dbReference type="ARBA" id="ARBA00011028"/>
    </source>
</evidence>
<dbReference type="PRINTS" id="PR00690">
    <property type="entry name" value="ADHESNFAMILY"/>
</dbReference>
<protein>
    <submittedName>
        <fullName evidence="6">Zinc ABC transporter substrate-binding protein</fullName>
    </submittedName>
</protein>
<feature type="chain" id="PRO_5038534460" evidence="5">
    <location>
        <begin position="29"/>
        <end position="322"/>
    </location>
</feature>
<dbReference type="GO" id="GO:0007155">
    <property type="term" value="P:cell adhesion"/>
    <property type="evidence" value="ECO:0007669"/>
    <property type="project" value="InterPro"/>
</dbReference>
<proteinExistence type="inferred from homology"/>
<dbReference type="PROSITE" id="PS51257">
    <property type="entry name" value="PROKAR_LIPOPROTEIN"/>
    <property type="match status" value="1"/>
</dbReference>
<accession>A0A8J7W0E9</accession>
<dbReference type="PANTHER" id="PTHR42953">
    <property type="entry name" value="HIGH-AFFINITY ZINC UPTAKE SYSTEM PROTEIN ZNUA-RELATED"/>
    <property type="match status" value="1"/>
</dbReference>
<reference evidence="6" key="2">
    <citation type="submission" date="2021-04" db="EMBL/GenBank/DDBJ databases">
        <authorList>
            <person name="Liu J."/>
        </authorList>
    </citation>
    <scope>NUCLEOTIDE SEQUENCE</scope>
    <source>
        <strain evidence="6">BAD-6</strain>
    </source>
</reference>
<comment type="caution">
    <text evidence="6">The sequence shown here is derived from an EMBL/GenBank/DDBJ whole genome shotgun (WGS) entry which is preliminary data.</text>
</comment>
<evidence type="ECO:0000256" key="5">
    <source>
        <dbReference type="SAM" id="SignalP"/>
    </source>
</evidence>
<evidence type="ECO:0000256" key="2">
    <source>
        <dbReference type="ARBA" id="ARBA00022448"/>
    </source>
</evidence>
<evidence type="ECO:0000313" key="6">
    <source>
        <dbReference type="EMBL" id="MBR0598512.1"/>
    </source>
</evidence>
<dbReference type="AlphaFoldDB" id="A0A8J7W0E9"/>
<organism evidence="6 7">
    <name type="scientific">Sinanaerobacter chloroacetimidivorans</name>
    <dbReference type="NCBI Taxonomy" id="2818044"/>
    <lineage>
        <taxon>Bacteria</taxon>
        <taxon>Bacillati</taxon>
        <taxon>Bacillota</taxon>
        <taxon>Clostridia</taxon>
        <taxon>Peptostreptococcales</taxon>
        <taxon>Anaerovoracaceae</taxon>
        <taxon>Sinanaerobacter</taxon>
    </lineage>
</organism>
<reference evidence="6" key="1">
    <citation type="submission" date="2021-04" db="EMBL/GenBank/DDBJ databases">
        <title>Sinoanaerobacter chloroacetimidivorans sp. nov., an obligate anaerobic bacterium isolated from anaerobic sludge.</title>
        <authorList>
            <person name="Bao Y."/>
        </authorList>
    </citation>
    <scope>NUCLEOTIDE SEQUENCE</scope>
    <source>
        <strain evidence="6">BAD-6</strain>
    </source>
</reference>
<dbReference type="Proteomes" id="UP000675664">
    <property type="component" value="Unassembled WGS sequence"/>
</dbReference>
<dbReference type="GO" id="GO:0046872">
    <property type="term" value="F:metal ion binding"/>
    <property type="evidence" value="ECO:0007669"/>
    <property type="project" value="InterPro"/>
</dbReference>
<keyword evidence="7" id="KW-1185">Reference proteome</keyword>
<keyword evidence="3 5" id="KW-0732">Signal</keyword>
<keyword evidence="2 4" id="KW-0813">Transport</keyword>
<comment type="similarity">
    <text evidence="1 4">Belongs to the bacterial solute-binding protein 9 family.</text>
</comment>
<dbReference type="InterPro" id="IPR050492">
    <property type="entry name" value="Bact_metal-bind_prot9"/>
</dbReference>
<dbReference type="GO" id="GO:0030001">
    <property type="term" value="P:metal ion transport"/>
    <property type="evidence" value="ECO:0007669"/>
    <property type="project" value="InterPro"/>
</dbReference>
<evidence type="ECO:0000256" key="4">
    <source>
        <dbReference type="RuleBase" id="RU003512"/>
    </source>
</evidence>
<dbReference type="EMBL" id="JAGSND010000007">
    <property type="protein sequence ID" value="MBR0598512.1"/>
    <property type="molecule type" value="Genomic_DNA"/>
</dbReference>
<dbReference type="InterPro" id="IPR006129">
    <property type="entry name" value="AdhesinB"/>
</dbReference>
<dbReference type="SUPFAM" id="SSF53807">
    <property type="entry name" value="Helical backbone' metal receptor"/>
    <property type="match status" value="1"/>
</dbReference>
<dbReference type="InterPro" id="IPR006128">
    <property type="entry name" value="Lipoprotein_PsaA-like"/>
</dbReference>
<dbReference type="InterPro" id="IPR006127">
    <property type="entry name" value="ZnuA-like"/>
</dbReference>
<gene>
    <name evidence="6" type="ORF">KCX82_11535</name>
</gene>
<dbReference type="Pfam" id="PF01297">
    <property type="entry name" value="ZnuA"/>
    <property type="match status" value="1"/>
</dbReference>
<dbReference type="PANTHER" id="PTHR42953:SF3">
    <property type="entry name" value="HIGH-AFFINITY ZINC UPTAKE SYSTEM PROTEIN ZNUA"/>
    <property type="match status" value="1"/>
</dbReference>
<sequence length="322" mass="35896">MRRTLSLFLIIILIIAACSGCESNSKTASEQTASDSKIDIVTTIFPPYDFTRQIVGDKANVTMLLAPGAESHSYEPTPQDIIKIQNCDLFIYVGGENDEWVNSILDSMNKDKIQTIALLDCVKPIREELKEGMESEEENPSSSTDGVEYDEHVWTSPQNAILITNFIRDVLCHIDRNNAETYQSNAESYTERLYQLDKEFQDIVKNAKRNTIVFGDRFPLRYFTEAYGLNYWAAFPGCSAETEPSAATVAFLTDKVKAGKIPVVFKIELSNGNVAQSIADSAGAKVITFYSCHNLSKSDFDRGATYLDLMGKNVESLKKALN</sequence>
<feature type="signal peptide" evidence="5">
    <location>
        <begin position="1"/>
        <end position="28"/>
    </location>
</feature>
<dbReference type="PRINTS" id="PR00691">
    <property type="entry name" value="ADHESINB"/>
</dbReference>
<dbReference type="Gene3D" id="3.40.50.1980">
    <property type="entry name" value="Nitrogenase molybdenum iron protein domain"/>
    <property type="match status" value="2"/>
</dbReference>
<dbReference type="RefSeq" id="WP_227018636.1">
    <property type="nucleotide sequence ID" value="NZ_JAGSND010000007.1"/>
</dbReference>
<evidence type="ECO:0000256" key="3">
    <source>
        <dbReference type="ARBA" id="ARBA00022729"/>
    </source>
</evidence>
<evidence type="ECO:0000313" key="7">
    <source>
        <dbReference type="Proteomes" id="UP000675664"/>
    </source>
</evidence>
<name>A0A8J7W0E9_9FIRM</name>